<evidence type="ECO:0000256" key="2">
    <source>
        <dbReference type="ARBA" id="ARBA00022692"/>
    </source>
</evidence>
<evidence type="ECO:0000256" key="4">
    <source>
        <dbReference type="ARBA" id="ARBA00023136"/>
    </source>
</evidence>
<reference evidence="6 7" key="1">
    <citation type="submission" date="2019-12" db="EMBL/GenBank/DDBJ databases">
        <title>Nocardia sp. nov. ET3-3 isolated from soil.</title>
        <authorList>
            <person name="Kanchanasin P."/>
            <person name="Tanasupawat S."/>
            <person name="Yuki M."/>
            <person name="Kudo T."/>
        </authorList>
    </citation>
    <scope>NUCLEOTIDE SEQUENCE [LARGE SCALE GENOMIC DNA]</scope>
    <source>
        <strain evidence="6 7">ET3-3</strain>
    </source>
</reference>
<accession>A0A7K1USG1</accession>
<feature type="compositionally biased region" description="Basic and acidic residues" evidence="5">
    <location>
        <begin position="273"/>
        <end position="288"/>
    </location>
</feature>
<comment type="subcellular location">
    <subcellularLocation>
        <location evidence="1">Membrane</location>
        <topology evidence="1">Multi-pass membrane protein</topology>
    </subcellularLocation>
</comment>
<keyword evidence="4" id="KW-0472">Membrane</keyword>
<dbReference type="Pfam" id="PF07681">
    <property type="entry name" value="DoxX"/>
    <property type="match status" value="1"/>
</dbReference>
<evidence type="ECO:0000256" key="3">
    <source>
        <dbReference type="ARBA" id="ARBA00022989"/>
    </source>
</evidence>
<feature type="region of interest" description="Disordered" evidence="5">
    <location>
        <begin position="254"/>
        <end position="288"/>
    </location>
</feature>
<organism evidence="6 7">
    <name type="scientific">Nocardia terrae</name>
    <dbReference type="NCBI Taxonomy" id="2675851"/>
    <lineage>
        <taxon>Bacteria</taxon>
        <taxon>Bacillati</taxon>
        <taxon>Actinomycetota</taxon>
        <taxon>Actinomycetes</taxon>
        <taxon>Mycobacteriales</taxon>
        <taxon>Nocardiaceae</taxon>
        <taxon>Nocardia</taxon>
    </lineage>
</organism>
<dbReference type="EMBL" id="WRPP01000001">
    <property type="protein sequence ID" value="MVU77274.1"/>
    <property type="molecule type" value="Genomic_DNA"/>
</dbReference>
<proteinExistence type="predicted"/>
<evidence type="ECO:0000313" key="6">
    <source>
        <dbReference type="EMBL" id="MVU77274.1"/>
    </source>
</evidence>
<sequence length="288" mass="31163">MFRRVAYPLLATAFIADGIETLSNPETRVKSATTLVQRGERVLPESLAGKLPRDPERVVRITGAIRVGGGVLLMLGKAPRLASIVLAGTTIPVALTEHDFWNEPDRERRTAVRTAFLRDASLLGGLLIAASDTRGKPSLGWRARRAADRASRKVHDNGKGSVAQLTDSIADRAPEVWEAVRDNAEQLADTAREQGRHLADVARDKGGQVAEVARDKGGQVAEVTRETGGHLAESARHQGERAVEAVREHGAQWADRAPDGEQLAAATRKRGKRIADKTRDLAARVQPD</sequence>
<dbReference type="InterPro" id="IPR032808">
    <property type="entry name" value="DoxX"/>
</dbReference>
<keyword evidence="2" id="KW-0812">Transmembrane</keyword>
<dbReference type="GO" id="GO:0016020">
    <property type="term" value="C:membrane"/>
    <property type="evidence" value="ECO:0007669"/>
    <property type="project" value="UniProtKB-SubCell"/>
</dbReference>
<name>A0A7K1USG1_9NOCA</name>
<keyword evidence="7" id="KW-1185">Reference proteome</keyword>
<evidence type="ECO:0000256" key="5">
    <source>
        <dbReference type="SAM" id="MobiDB-lite"/>
    </source>
</evidence>
<gene>
    <name evidence="6" type="ORF">GPX89_08450</name>
</gene>
<comment type="caution">
    <text evidence="6">The sequence shown here is derived from an EMBL/GenBank/DDBJ whole genome shotgun (WGS) entry which is preliminary data.</text>
</comment>
<protein>
    <submittedName>
        <fullName evidence="6">DoxX family membrane protein</fullName>
    </submittedName>
</protein>
<dbReference type="Proteomes" id="UP000466794">
    <property type="component" value="Unassembled WGS sequence"/>
</dbReference>
<evidence type="ECO:0000256" key="1">
    <source>
        <dbReference type="ARBA" id="ARBA00004141"/>
    </source>
</evidence>
<evidence type="ECO:0000313" key="7">
    <source>
        <dbReference type="Proteomes" id="UP000466794"/>
    </source>
</evidence>
<keyword evidence="3" id="KW-1133">Transmembrane helix</keyword>
<dbReference type="AlphaFoldDB" id="A0A7K1USG1"/>